<dbReference type="GO" id="GO:0004252">
    <property type="term" value="F:serine-type endopeptidase activity"/>
    <property type="evidence" value="ECO:0007669"/>
    <property type="project" value="InterPro"/>
</dbReference>
<dbReference type="InterPro" id="IPR036852">
    <property type="entry name" value="Peptidase_S8/S53_dom_sf"/>
</dbReference>
<dbReference type="EMBL" id="WIGN01000252">
    <property type="protein sequence ID" value="KAF6802989.1"/>
    <property type="molecule type" value="Genomic_DNA"/>
</dbReference>
<organism evidence="7 8">
    <name type="scientific">Colletotrichum sojae</name>
    <dbReference type="NCBI Taxonomy" id="2175907"/>
    <lineage>
        <taxon>Eukaryota</taxon>
        <taxon>Fungi</taxon>
        <taxon>Dikarya</taxon>
        <taxon>Ascomycota</taxon>
        <taxon>Pezizomycotina</taxon>
        <taxon>Sordariomycetes</taxon>
        <taxon>Hypocreomycetidae</taxon>
        <taxon>Glomerellales</taxon>
        <taxon>Glomerellaceae</taxon>
        <taxon>Colletotrichum</taxon>
        <taxon>Colletotrichum orchidearum species complex</taxon>
    </lineage>
</organism>
<keyword evidence="2 7" id="KW-0645">Protease</keyword>
<dbReference type="SUPFAM" id="SSF52743">
    <property type="entry name" value="Subtilisin-like"/>
    <property type="match status" value="1"/>
</dbReference>
<sequence length="365" mass="39354">MPVDIITVSVAAPSGWAEEAWAVVASRMVDKGIVVTIAAGNEGSDGPFDMRTAASGKNVLAVAMADTLSAKGTRASSTTSWGLLNDLGLKPDIAAPGTSLKTTAPDNRLTIASGTSISCPYVAGVAALYIGEFGGRRVHRERFALDLSRRIIFHRAASRVPRLQNYAPVAVRYYLSSQDAYGFHTLHLNCTDGSKTVKRLSQLVPRKLAVKVGLPGDFTLKPRHIRVSVDFKNPNTLGWSAAALPLYSGKIIVSGDNGDELSVPYAGKYSSVGADLRKEIHFARLPRIYDNSIWGTRELRWDAYPPVAGENGFVGSGTYTAGGRWDTNNTLPYPKTNLARRKDKSEHWWTGKLADGSQIAAGNYT</sequence>
<proteinExistence type="inferred from homology"/>
<dbReference type="Proteomes" id="UP000652219">
    <property type="component" value="Unassembled WGS sequence"/>
</dbReference>
<evidence type="ECO:0000259" key="6">
    <source>
        <dbReference type="Pfam" id="PF00082"/>
    </source>
</evidence>
<name>A0A8H6IY24_9PEZI</name>
<dbReference type="Pfam" id="PF00082">
    <property type="entry name" value="Peptidase_S8"/>
    <property type="match status" value="1"/>
</dbReference>
<feature type="domain" description="Peptidase S8/S53" evidence="6">
    <location>
        <begin position="2"/>
        <end position="135"/>
    </location>
</feature>
<reference evidence="7 8" key="1">
    <citation type="journal article" date="2020" name="Phytopathology">
        <title>Genome Sequence Resources of Colletotrichum truncatum, C. plurivorum, C. musicola, and C. sojae: Four Species Pathogenic to Soybean (Glycine max).</title>
        <authorList>
            <person name="Rogerio F."/>
            <person name="Boufleur T.R."/>
            <person name="Ciampi-Guillardi M."/>
            <person name="Sukno S.A."/>
            <person name="Thon M.R."/>
            <person name="Massola Junior N.S."/>
            <person name="Baroncelli R."/>
        </authorList>
    </citation>
    <scope>NUCLEOTIDE SEQUENCE [LARGE SCALE GENOMIC DNA]</scope>
    <source>
        <strain evidence="7 8">LFN0009</strain>
    </source>
</reference>
<evidence type="ECO:0000256" key="5">
    <source>
        <dbReference type="PROSITE-ProRule" id="PRU01240"/>
    </source>
</evidence>
<keyword evidence="3" id="KW-0378">Hydrolase</keyword>
<accession>A0A8H6IY24</accession>
<protein>
    <submittedName>
        <fullName evidence="7">Subtilisin-like protease</fullName>
    </submittedName>
</protein>
<dbReference type="AlphaFoldDB" id="A0A8H6IY24"/>
<keyword evidence="8" id="KW-1185">Reference proteome</keyword>
<evidence type="ECO:0000256" key="1">
    <source>
        <dbReference type="ARBA" id="ARBA00011073"/>
    </source>
</evidence>
<dbReference type="PROSITE" id="PS00138">
    <property type="entry name" value="SUBTILASE_SER"/>
    <property type="match status" value="1"/>
</dbReference>
<comment type="caution">
    <text evidence="5">Lacks conserved residue(s) required for the propagation of feature annotation.</text>
</comment>
<comment type="similarity">
    <text evidence="1 5">Belongs to the peptidase S8 family.</text>
</comment>
<dbReference type="PANTHER" id="PTHR43806:SF66">
    <property type="entry name" value="SERIN ENDOPEPTIDASE"/>
    <property type="match status" value="1"/>
</dbReference>
<evidence type="ECO:0000313" key="7">
    <source>
        <dbReference type="EMBL" id="KAF6802989.1"/>
    </source>
</evidence>
<dbReference type="InterPro" id="IPR000209">
    <property type="entry name" value="Peptidase_S8/S53_dom"/>
</dbReference>
<keyword evidence="4" id="KW-0720">Serine protease</keyword>
<evidence type="ECO:0000256" key="3">
    <source>
        <dbReference type="ARBA" id="ARBA00022801"/>
    </source>
</evidence>
<dbReference type="InterPro" id="IPR050131">
    <property type="entry name" value="Peptidase_S8_subtilisin-like"/>
</dbReference>
<dbReference type="GO" id="GO:0006508">
    <property type="term" value="P:proteolysis"/>
    <property type="evidence" value="ECO:0007669"/>
    <property type="project" value="UniProtKB-KW"/>
</dbReference>
<evidence type="ECO:0000256" key="2">
    <source>
        <dbReference type="ARBA" id="ARBA00022670"/>
    </source>
</evidence>
<dbReference type="PROSITE" id="PS51892">
    <property type="entry name" value="SUBTILASE"/>
    <property type="match status" value="1"/>
</dbReference>
<dbReference type="PANTHER" id="PTHR43806">
    <property type="entry name" value="PEPTIDASE S8"/>
    <property type="match status" value="1"/>
</dbReference>
<evidence type="ECO:0000313" key="8">
    <source>
        <dbReference type="Proteomes" id="UP000652219"/>
    </source>
</evidence>
<dbReference type="InterPro" id="IPR023828">
    <property type="entry name" value="Peptidase_S8_Ser-AS"/>
</dbReference>
<gene>
    <name evidence="7" type="ORF">CSOJ01_11208</name>
</gene>
<dbReference type="Gene3D" id="3.40.50.200">
    <property type="entry name" value="Peptidase S8/S53 domain"/>
    <property type="match status" value="1"/>
</dbReference>
<evidence type="ECO:0000256" key="4">
    <source>
        <dbReference type="ARBA" id="ARBA00022825"/>
    </source>
</evidence>
<comment type="caution">
    <text evidence="7">The sequence shown here is derived from an EMBL/GenBank/DDBJ whole genome shotgun (WGS) entry which is preliminary data.</text>
</comment>